<keyword evidence="15" id="KW-1185">Reference proteome</keyword>
<evidence type="ECO:0000256" key="5">
    <source>
        <dbReference type="ARBA" id="ARBA00022723"/>
    </source>
</evidence>
<dbReference type="SUPFAM" id="SSF57850">
    <property type="entry name" value="RING/U-box"/>
    <property type="match status" value="2"/>
</dbReference>
<name>A0A9P5NMW7_GYMJU</name>
<dbReference type="SMART" id="SM00184">
    <property type="entry name" value="RING"/>
    <property type="match status" value="2"/>
</dbReference>
<feature type="domain" description="RING-type" evidence="13">
    <location>
        <begin position="102"/>
        <end position="301"/>
    </location>
</feature>
<dbReference type="Gene3D" id="3.30.40.10">
    <property type="entry name" value="Zinc/RING finger domain, C3HC4 (zinc finger)"/>
    <property type="match status" value="1"/>
</dbReference>
<dbReference type="InterPro" id="IPR044066">
    <property type="entry name" value="TRIAD_supradom"/>
</dbReference>
<keyword evidence="4" id="KW-0808">Transferase</keyword>
<dbReference type="GO" id="GO:0008270">
    <property type="term" value="F:zinc ion binding"/>
    <property type="evidence" value="ECO:0007669"/>
    <property type="project" value="UniProtKB-KW"/>
</dbReference>
<dbReference type="Pfam" id="PF22605">
    <property type="entry name" value="IBR_2"/>
    <property type="match status" value="1"/>
</dbReference>
<protein>
    <recommendedName>
        <fullName evidence="3">RBR-type E3 ubiquitin transferase</fullName>
        <ecNumber evidence="3">2.3.2.31</ecNumber>
    </recommendedName>
</protein>
<evidence type="ECO:0000256" key="4">
    <source>
        <dbReference type="ARBA" id="ARBA00022679"/>
    </source>
</evidence>
<dbReference type="InterPro" id="IPR017907">
    <property type="entry name" value="Znf_RING_CS"/>
</dbReference>
<dbReference type="PROSITE" id="PS51873">
    <property type="entry name" value="TRIAD"/>
    <property type="match status" value="1"/>
</dbReference>
<dbReference type="Proteomes" id="UP000724874">
    <property type="component" value="Unassembled WGS sequence"/>
</dbReference>
<evidence type="ECO:0000256" key="11">
    <source>
        <dbReference type="SAM" id="Coils"/>
    </source>
</evidence>
<comment type="catalytic activity">
    <reaction evidence="1">
        <text>[E2 ubiquitin-conjugating enzyme]-S-ubiquitinyl-L-cysteine + [acceptor protein]-L-lysine = [E2 ubiquitin-conjugating enzyme]-L-cysteine + [acceptor protein]-N(6)-ubiquitinyl-L-lysine.</text>
        <dbReference type="EC" id="2.3.2.31"/>
    </reaction>
</comment>
<dbReference type="PROSITE" id="PS50089">
    <property type="entry name" value="ZF_RING_2"/>
    <property type="match status" value="1"/>
</dbReference>
<feature type="domain" description="RING-type" evidence="12">
    <location>
        <begin position="106"/>
        <end position="153"/>
    </location>
</feature>
<dbReference type="InterPro" id="IPR001841">
    <property type="entry name" value="Znf_RING"/>
</dbReference>
<keyword evidence="9" id="KW-0862">Zinc</keyword>
<organism evidence="14 15">
    <name type="scientific">Gymnopilus junonius</name>
    <name type="common">Spectacular rustgill mushroom</name>
    <name type="synonym">Gymnopilus spectabilis subsp. junonius</name>
    <dbReference type="NCBI Taxonomy" id="109634"/>
    <lineage>
        <taxon>Eukaryota</taxon>
        <taxon>Fungi</taxon>
        <taxon>Dikarya</taxon>
        <taxon>Basidiomycota</taxon>
        <taxon>Agaricomycotina</taxon>
        <taxon>Agaricomycetes</taxon>
        <taxon>Agaricomycetidae</taxon>
        <taxon>Agaricales</taxon>
        <taxon>Agaricineae</taxon>
        <taxon>Hymenogastraceae</taxon>
        <taxon>Gymnopilus</taxon>
    </lineage>
</organism>
<evidence type="ECO:0000313" key="15">
    <source>
        <dbReference type="Proteomes" id="UP000724874"/>
    </source>
</evidence>
<evidence type="ECO:0000256" key="8">
    <source>
        <dbReference type="ARBA" id="ARBA00022786"/>
    </source>
</evidence>
<evidence type="ECO:0000256" key="10">
    <source>
        <dbReference type="PROSITE-ProRule" id="PRU00175"/>
    </source>
</evidence>
<sequence>MPSHKVLQIRLNFNNIAEAFYAVFMDAKAEIAQAEANSTEYLKQVSLLLAENEMLLARLDEQSMDIEAERNAPQNLDDDVALAAKLQALYDQDQTSKKPTLETFDCGICFETLANDYIVQFEQCHHSYCRNCLMVHVSSALRERRYPILCPSCAAEKAEEAAAIDYDILEIIGATAADVAVFEEVQLGVHSFAIQCQKCKETMFIDRDDYQTNDFIICPLPRCHCMWCKKCLQEVGPLHSCDGMIELDKLMKTQGWKYCPACRTPIQKVSGCNHMVCTARGCKTEFCYRCGKGITTYRHDC</sequence>
<keyword evidence="7 10" id="KW-0863">Zinc-finger</keyword>
<dbReference type="InterPro" id="IPR051628">
    <property type="entry name" value="LUBAC_E3_Ligases"/>
</dbReference>
<evidence type="ECO:0000256" key="2">
    <source>
        <dbReference type="ARBA" id="ARBA00004906"/>
    </source>
</evidence>
<dbReference type="EMBL" id="JADNYJ010000052">
    <property type="protein sequence ID" value="KAF8899629.1"/>
    <property type="molecule type" value="Genomic_DNA"/>
</dbReference>
<evidence type="ECO:0000256" key="3">
    <source>
        <dbReference type="ARBA" id="ARBA00012251"/>
    </source>
</evidence>
<dbReference type="OrthoDB" id="1431934at2759"/>
<evidence type="ECO:0000256" key="6">
    <source>
        <dbReference type="ARBA" id="ARBA00022737"/>
    </source>
</evidence>
<reference evidence="14" key="1">
    <citation type="submission" date="2020-11" db="EMBL/GenBank/DDBJ databases">
        <authorList>
            <consortium name="DOE Joint Genome Institute"/>
            <person name="Ahrendt S."/>
            <person name="Riley R."/>
            <person name="Andreopoulos W."/>
            <person name="LaButti K."/>
            <person name="Pangilinan J."/>
            <person name="Ruiz-duenas F.J."/>
            <person name="Barrasa J.M."/>
            <person name="Sanchez-Garcia M."/>
            <person name="Camarero S."/>
            <person name="Miyauchi S."/>
            <person name="Serrano A."/>
            <person name="Linde D."/>
            <person name="Babiker R."/>
            <person name="Drula E."/>
            <person name="Ayuso-Fernandez I."/>
            <person name="Pacheco R."/>
            <person name="Padilla G."/>
            <person name="Ferreira P."/>
            <person name="Barriuso J."/>
            <person name="Kellner H."/>
            <person name="Castanera R."/>
            <person name="Alfaro M."/>
            <person name="Ramirez L."/>
            <person name="Pisabarro A.G."/>
            <person name="Kuo A."/>
            <person name="Tritt A."/>
            <person name="Lipzen A."/>
            <person name="He G."/>
            <person name="Yan M."/>
            <person name="Ng V."/>
            <person name="Cullen D."/>
            <person name="Martin F."/>
            <person name="Rosso M.-N."/>
            <person name="Henrissat B."/>
            <person name="Hibbett D."/>
            <person name="Martinez A.T."/>
            <person name="Grigoriev I.V."/>
        </authorList>
    </citation>
    <scope>NUCLEOTIDE SEQUENCE</scope>
    <source>
        <strain evidence="14">AH 44721</strain>
    </source>
</reference>
<dbReference type="GO" id="GO:0061630">
    <property type="term" value="F:ubiquitin protein ligase activity"/>
    <property type="evidence" value="ECO:0007669"/>
    <property type="project" value="UniProtKB-EC"/>
</dbReference>
<dbReference type="CDD" id="cd22584">
    <property type="entry name" value="Rcat_RBR_unk"/>
    <property type="match status" value="1"/>
</dbReference>
<keyword evidence="5" id="KW-0479">Metal-binding</keyword>
<dbReference type="EC" id="2.3.2.31" evidence="3"/>
<evidence type="ECO:0000256" key="1">
    <source>
        <dbReference type="ARBA" id="ARBA00001798"/>
    </source>
</evidence>
<dbReference type="AlphaFoldDB" id="A0A9P5NMW7"/>
<comment type="pathway">
    <text evidence="2">Protein modification; protein ubiquitination.</text>
</comment>
<keyword evidence="6" id="KW-0677">Repeat</keyword>
<dbReference type="InterPro" id="IPR013083">
    <property type="entry name" value="Znf_RING/FYVE/PHD"/>
</dbReference>
<dbReference type="Pfam" id="PF00097">
    <property type="entry name" value="zf-C3HC4"/>
    <property type="match status" value="1"/>
</dbReference>
<dbReference type="Gene3D" id="1.20.120.1750">
    <property type="match status" value="1"/>
</dbReference>
<evidence type="ECO:0000256" key="9">
    <source>
        <dbReference type="ARBA" id="ARBA00022833"/>
    </source>
</evidence>
<proteinExistence type="predicted"/>
<dbReference type="InterPro" id="IPR018957">
    <property type="entry name" value="Znf_C3HC4_RING-type"/>
</dbReference>
<gene>
    <name evidence="14" type="ORF">CPB84DRAFT_1780264</name>
</gene>
<accession>A0A9P5NMW7</accession>
<dbReference type="PANTHER" id="PTHR22770">
    <property type="entry name" value="UBIQUITIN CONJUGATING ENZYME 7 INTERACTING PROTEIN-RELATED"/>
    <property type="match status" value="1"/>
</dbReference>
<dbReference type="InterPro" id="IPR054694">
    <property type="entry name" value="Parkin-like_IBR"/>
</dbReference>
<evidence type="ECO:0000259" key="13">
    <source>
        <dbReference type="PROSITE" id="PS51873"/>
    </source>
</evidence>
<evidence type="ECO:0000259" key="12">
    <source>
        <dbReference type="PROSITE" id="PS50089"/>
    </source>
</evidence>
<comment type="caution">
    <text evidence="14">The sequence shown here is derived from an EMBL/GenBank/DDBJ whole genome shotgun (WGS) entry which is preliminary data.</text>
</comment>
<keyword evidence="11" id="KW-0175">Coiled coil</keyword>
<evidence type="ECO:0000256" key="7">
    <source>
        <dbReference type="ARBA" id="ARBA00022771"/>
    </source>
</evidence>
<dbReference type="PROSITE" id="PS00518">
    <property type="entry name" value="ZF_RING_1"/>
    <property type="match status" value="1"/>
</dbReference>
<evidence type="ECO:0000313" key="14">
    <source>
        <dbReference type="EMBL" id="KAF8899629.1"/>
    </source>
</evidence>
<feature type="coiled-coil region" evidence="11">
    <location>
        <begin position="24"/>
        <end position="69"/>
    </location>
</feature>
<keyword evidence="8" id="KW-0833">Ubl conjugation pathway</keyword>